<reference evidence="1 2" key="1">
    <citation type="submission" date="2015-01" db="EMBL/GenBank/DDBJ databases">
        <title>Evolution of Trichinella species and genotypes.</title>
        <authorList>
            <person name="Korhonen P.K."/>
            <person name="Edoardo P."/>
            <person name="Giuseppe L.R."/>
            <person name="Gasser R.B."/>
        </authorList>
    </citation>
    <scope>NUCLEOTIDE SEQUENCE [LARGE SCALE GENOMIC DNA]</scope>
    <source>
        <strain evidence="1">ISS588</strain>
    </source>
</reference>
<organism evidence="1 2">
    <name type="scientific">Trichinella pseudospiralis</name>
    <name type="common">Parasitic roundworm</name>
    <dbReference type="NCBI Taxonomy" id="6337"/>
    <lineage>
        <taxon>Eukaryota</taxon>
        <taxon>Metazoa</taxon>
        <taxon>Ecdysozoa</taxon>
        <taxon>Nematoda</taxon>
        <taxon>Enoplea</taxon>
        <taxon>Dorylaimia</taxon>
        <taxon>Trichinellida</taxon>
        <taxon>Trichinellidae</taxon>
        <taxon>Trichinella</taxon>
    </lineage>
</organism>
<accession>A0A0V1GAX3</accession>
<evidence type="ECO:0000313" key="1">
    <source>
        <dbReference type="EMBL" id="KRY95400.1"/>
    </source>
</evidence>
<dbReference type="EMBL" id="JYDS01004192">
    <property type="protein sequence ID" value="KRY95400.1"/>
    <property type="molecule type" value="Genomic_DNA"/>
</dbReference>
<protein>
    <submittedName>
        <fullName evidence="1">Uncharacterized protein</fullName>
    </submittedName>
</protein>
<proteinExistence type="predicted"/>
<gene>
    <name evidence="1" type="ORF">T4B_6960</name>
</gene>
<evidence type="ECO:0000313" key="2">
    <source>
        <dbReference type="Proteomes" id="UP000054805"/>
    </source>
</evidence>
<name>A0A0V1GAX3_TRIPS</name>
<dbReference type="AlphaFoldDB" id="A0A0V1GAX3"/>
<keyword evidence="2" id="KW-1185">Reference proteome</keyword>
<comment type="caution">
    <text evidence="1">The sequence shown here is derived from an EMBL/GenBank/DDBJ whole genome shotgun (WGS) entry which is preliminary data.</text>
</comment>
<sequence length="52" mass="6192">MVKTVLTKNPVEMLKMNIEHMIKKLACIIYLWKTEAALTKWHAMWNNWKCSA</sequence>
<dbReference type="Proteomes" id="UP000054805">
    <property type="component" value="Unassembled WGS sequence"/>
</dbReference>